<dbReference type="EC" id="1.14.13.-" evidence="8"/>
<keyword evidence="4 8" id="KW-0560">Oxidoreductase</keyword>
<dbReference type="SUPFAM" id="SSF55961">
    <property type="entry name" value="Bet v1-like"/>
    <property type="match status" value="1"/>
</dbReference>
<organism evidence="8 9">
    <name type="scientific">Sphingomonas echinoides</name>
    <dbReference type="NCBI Taxonomy" id="59803"/>
    <lineage>
        <taxon>Bacteria</taxon>
        <taxon>Pseudomonadati</taxon>
        <taxon>Pseudomonadota</taxon>
        <taxon>Alphaproteobacteria</taxon>
        <taxon>Sphingomonadales</taxon>
        <taxon>Sphingomonadaceae</taxon>
        <taxon>Sphingomonas</taxon>
    </lineage>
</organism>
<dbReference type="InterPro" id="IPR017941">
    <property type="entry name" value="Rieske_2Fe-2S"/>
</dbReference>
<dbReference type="CDD" id="cd03469">
    <property type="entry name" value="Rieske_RO_Alpha_N"/>
    <property type="match status" value="1"/>
</dbReference>
<dbReference type="GO" id="GO:0051213">
    <property type="term" value="F:dioxygenase activity"/>
    <property type="evidence" value="ECO:0007669"/>
    <property type="project" value="UniProtKB-KW"/>
</dbReference>
<dbReference type="EMBL" id="JAWXXV010000001">
    <property type="protein sequence ID" value="MDX5985109.1"/>
    <property type="molecule type" value="Genomic_DNA"/>
</dbReference>
<dbReference type="PANTHER" id="PTHR43756:SF5">
    <property type="entry name" value="CHOLINE MONOOXYGENASE, CHLOROPLASTIC"/>
    <property type="match status" value="1"/>
</dbReference>
<keyword evidence="5" id="KW-0408">Iron</keyword>
<keyword evidence="8" id="KW-0223">Dioxygenase</keyword>
<evidence type="ECO:0000256" key="6">
    <source>
        <dbReference type="ARBA" id="ARBA00023014"/>
    </source>
</evidence>
<dbReference type="Pfam" id="PF00355">
    <property type="entry name" value="Rieske"/>
    <property type="match status" value="1"/>
</dbReference>
<evidence type="ECO:0000256" key="1">
    <source>
        <dbReference type="ARBA" id="ARBA00001962"/>
    </source>
</evidence>
<sequence length="390" mass="44250">MNERTPVPEGLTEQMKHLEAEAARAFPTPAEKQYPLPPSVVDASDYTDPNLFDREMKAIFHHSWFPVCPTVDLRNPRDYVVWDRLQQSIVIARLDDGSIAAWHNVCQHRGARLLKESGSCKGGRFACPWHGLQYDLSGIVKAVPLKESFDAARLEGLRAPAVRATEWGSFIWLCLSDDVPELEPYLGAVGEELSFYGLDRFETRFRYEIELNANWKVVVDAFNETWHVPFTHSVTLGKFVLWRDAHLRITPPHSWMTLPLKGFTDRMGDADHRLKNICHYTAFPNTVFSCFPTHLQTWNVWPVSVDKTIMTAWGVVGPAPEGVSEDDWQAQNQRDWDHFVAVSAEDAAVLNDWGTVSHSLGAKQYMFNTAESRLTAFHQEVARRVAAATS</sequence>
<dbReference type="PROSITE" id="PS51296">
    <property type="entry name" value="RIESKE"/>
    <property type="match status" value="1"/>
</dbReference>
<keyword evidence="6" id="KW-0411">Iron-sulfur</keyword>
<dbReference type="InterPro" id="IPR001663">
    <property type="entry name" value="Rng_hydr_dOase-A"/>
</dbReference>
<dbReference type="PANTHER" id="PTHR43756">
    <property type="entry name" value="CHOLINE MONOOXYGENASE, CHLOROPLASTIC"/>
    <property type="match status" value="1"/>
</dbReference>
<protein>
    <submittedName>
        <fullName evidence="8">Aromatic ring-hydroxylating dioxygenase subunit alpha</fullName>
        <ecNumber evidence="8">1.14.13.-</ecNumber>
    </submittedName>
</protein>
<dbReference type="Gene3D" id="2.102.10.10">
    <property type="entry name" value="Rieske [2Fe-2S] iron-sulphur domain"/>
    <property type="match status" value="1"/>
</dbReference>
<dbReference type="PRINTS" id="PR00090">
    <property type="entry name" value="RNGDIOXGNASE"/>
</dbReference>
<reference evidence="8 9" key="1">
    <citation type="submission" date="2023-11" db="EMBL/GenBank/DDBJ databases">
        <title>MicrobeMod: A computational toolkit for identifying prokaryotic methylation and restriction-modification with nanopore sequencing.</title>
        <authorList>
            <person name="Crits-Christoph A."/>
            <person name="Kang S.C."/>
            <person name="Lee H."/>
            <person name="Ostrov N."/>
        </authorList>
    </citation>
    <scope>NUCLEOTIDE SEQUENCE [LARGE SCALE GENOMIC DNA]</scope>
    <source>
        <strain evidence="8 9">ATCC 14820</strain>
    </source>
</reference>
<evidence type="ECO:0000256" key="5">
    <source>
        <dbReference type="ARBA" id="ARBA00023004"/>
    </source>
</evidence>
<keyword evidence="9" id="KW-1185">Reference proteome</keyword>
<feature type="domain" description="Rieske" evidence="7">
    <location>
        <begin position="64"/>
        <end position="173"/>
    </location>
</feature>
<gene>
    <name evidence="8" type="ORF">SIL82_12635</name>
</gene>
<dbReference type="SUPFAM" id="SSF50022">
    <property type="entry name" value="ISP domain"/>
    <property type="match status" value="1"/>
</dbReference>
<evidence type="ECO:0000256" key="2">
    <source>
        <dbReference type="ARBA" id="ARBA00022714"/>
    </source>
</evidence>
<keyword evidence="2" id="KW-0001">2Fe-2S</keyword>
<evidence type="ECO:0000256" key="4">
    <source>
        <dbReference type="ARBA" id="ARBA00023002"/>
    </source>
</evidence>
<dbReference type="Pfam" id="PF00848">
    <property type="entry name" value="Ring_hydroxyl_A"/>
    <property type="match status" value="1"/>
</dbReference>
<dbReference type="Proteomes" id="UP001279660">
    <property type="component" value="Unassembled WGS sequence"/>
</dbReference>
<comment type="caution">
    <text evidence="8">The sequence shown here is derived from an EMBL/GenBank/DDBJ whole genome shotgun (WGS) entry which is preliminary data.</text>
</comment>
<evidence type="ECO:0000313" key="8">
    <source>
        <dbReference type="EMBL" id="MDX5985109.1"/>
    </source>
</evidence>
<dbReference type="RefSeq" id="WP_010402413.1">
    <property type="nucleotide sequence ID" value="NZ_JAWXXV010000001.1"/>
</dbReference>
<keyword evidence="3" id="KW-0479">Metal-binding</keyword>
<proteinExistence type="predicted"/>
<evidence type="ECO:0000313" key="9">
    <source>
        <dbReference type="Proteomes" id="UP001279660"/>
    </source>
</evidence>
<dbReference type="CDD" id="cd00680">
    <property type="entry name" value="RHO_alpha_C"/>
    <property type="match status" value="1"/>
</dbReference>
<comment type="cofactor">
    <cofactor evidence="1">
        <name>Fe cation</name>
        <dbReference type="ChEBI" id="CHEBI:24875"/>
    </cofactor>
</comment>
<evidence type="ECO:0000256" key="3">
    <source>
        <dbReference type="ARBA" id="ARBA00022723"/>
    </source>
</evidence>
<accession>A0ABU4PQM4</accession>
<dbReference type="InterPro" id="IPR036922">
    <property type="entry name" value="Rieske_2Fe-2S_sf"/>
</dbReference>
<name>A0ABU4PQM4_9SPHN</name>
<dbReference type="Gene3D" id="3.90.380.10">
    <property type="entry name" value="Naphthalene 1,2-dioxygenase Alpha Subunit, Chain A, domain 1"/>
    <property type="match status" value="2"/>
</dbReference>
<evidence type="ECO:0000259" key="7">
    <source>
        <dbReference type="PROSITE" id="PS51296"/>
    </source>
</evidence>
<dbReference type="InterPro" id="IPR015879">
    <property type="entry name" value="Ring_hydroxy_dOase_asu_C_dom"/>
</dbReference>